<dbReference type="RefSeq" id="XP_013237995.1">
    <property type="nucleotide sequence ID" value="XM_013382541.1"/>
</dbReference>
<accession>A0A098VR93</accession>
<gene>
    <name evidence="1" type="ORF">DI09_31p190</name>
</gene>
<dbReference type="GeneID" id="25259549"/>
<name>A0A098VR93_9MICR</name>
<evidence type="ECO:0000313" key="1">
    <source>
        <dbReference type="EMBL" id="KGG51568.1"/>
    </source>
</evidence>
<comment type="caution">
    <text evidence="1">The sequence shown here is derived from an EMBL/GenBank/DDBJ whole genome shotgun (WGS) entry which is preliminary data.</text>
</comment>
<evidence type="ECO:0000313" key="2">
    <source>
        <dbReference type="Proteomes" id="UP000029725"/>
    </source>
</evidence>
<keyword evidence="2" id="KW-1185">Reference proteome</keyword>
<protein>
    <submittedName>
        <fullName evidence="1">Nuclear mRNA export protein Sac3</fullName>
    </submittedName>
</protein>
<organism evidence="1 2">
    <name type="scientific">Mitosporidium daphniae</name>
    <dbReference type="NCBI Taxonomy" id="1485682"/>
    <lineage>
        <taxon>Eukaryota</taxon>
        <taxon>Fungi</taxon>
        <taxon>Fungi incertae sedis</taxon>
        <taxon>Microsporidia</taxon>
        <taxon>Mitosporidium</taxon>
    </lineage>
</organism>
<dbReference type="HOGENOM" id="CLU_1540439_0_0_1"/>
<dbReference type="Proteomes" id="UP000029725">
    <property type="component" value="Unassembled WGS sequence"/>
</dbReference>
<dbReference type="AlphaFoldDB" id="A0A098VR93"/>
<proteinExistence type="predicted"/>
<sequence length="174" mass="19399">MNPTLIGRNYAGPQLKKRSAYQIPSNGIVFSNAISPLLDAILISWMARFTAEKEPKSRLWSFLANIVQFFTFSAESPVILFPEESHTNGLSIIKCSEIKEEDLAGKRLFLREPVEVSVKILDIGGTKEIKEKHPEMHISDGIGSMLASLGKVPYLQQASNAAKTEFLKCYLNKL</sequence>
<dbReference type="VEuPathDB" id="MicrosporidiaDB:DI09_31p190"/>
<reference evidence="1 2" key="1">
    <citation type="submission" date="2014-04" db="EMBL/GenBank/DDBJ databases">
        <title>A new species of microsporidia sheds light on the evolution of extreme parasitism.</title>
        <authorList>
            <person name="Haag K.L."/>
            <person name="James T.Y."/>
            <person name="Larsson R."/>
            <person name="Schaer T.M."/>
            <person name="Refardt D."/>
            <person name="Pombert J.-F."/>
            <person name="Ebert D."/>
        </authorList>
    </citation>
    <scope>NUCLEOTIDE SEQUENCE [LARGE SCALE GENOMIC DNA]</scope>
    <source>
        <strain evidence="1 2">UGP3</strain>
        <tissue evidence="1">Spores</tissue>
    </source>
</reference>
<dbReference type="EMBL" id="JMKJ01000244">
    <property type="protein sequence ID" value="KGG51568.1"/>
    <property type="molecule type" value="Genomic_DNA"/>
</dbReference>